<sequence>MKFLSAPKFFPQSDYSNDGVQETEASHVPATEKGVANHDLHYISWDNPPKQHPHFLTVNDYQRMIESNAHFERKFGCNETIPDKIDSELLDCAPNGFVPGGWFTNGDT</sequence>
<dbReference type="OrthoDB" id="2019572at2759"/>
<dbReference type="EMBL" id="JADFTS010000002">
    <property type="protein sequence ID" value="KAF9622489.1"/>
    <property type="molecule type" value="Genomic_DNA"/>
</dbReference>
<dbReference type="AlphaFoldDB" id="A0A835IRY2"/>
<accession>A0A835IRY2</accession>
<keyword evidence="2" id="KW-1185">Reference proteome</keyword>
<dbReference type="InterPro" id="IPR044610">
    <property type="entry name" value="GLCAT14A/B/C"/>
</dbReference>
<proteinExistence type="predicted"/>
<dbReference type="PANTHER" id="PTHR45719">
    <property type="entry name" value="GLYCOSYLTRANSFERASE"/>
    <property type="match status" value="1"/>
</dbReference>
<name>A0A835IRY2_9MAGN</name>
<organism evidence="1 2">
    <name type="scientific">Coptis chinensis</name>
    <dbReference type="NCBI Taxonomy" id="261450"/>
    <lineage>
        <taxon>Eukaryota</taxon>
        <taxon>Viridiplantae</taxon>
        <taxon>Streptophyta</taxon>
        <taxon>Embryophyta</taxon>
        <taxon>Tracheophyta</taxon>
        <taxon>Spermatophyta</taxon>
        <taxon>Magnoliopsida</taxon>
        <taxon>Ranunculales</taxon>
        <taxon>Ranunculaceae</taxon>
        <taxon>Coptidoideae</taxon>
        <taxon>Coptis</taxon>
    </lineage>
</organism>
<reference evidence="1 2" key="1">
    <citation type="submission" date="2020-10" db="EMBL/GenBank/DDBJ databases">
        <title>The Coptis chinensis genome and diversification of protoberbering-type alkaloids.</title>
        <authorList>
            <person name="Wang B."/>
            <person name="Shu S."/>
            <person name="Song C."/>
            <person name="Liu Y."/>
        </authorList>
    </citation>
    <scope>NUCLEOTIDE SEQUENCE [LARGE SCALE GENOMIC DNA]</scope>
    <source>
        <strain evidence="1">HL-2020</strain>
        <tissue evidence="1">Leaf</tissue>
    </source>
</reference>
<evidence type="ECO:0000313" key="1">
    <source>
        <dbReference type="EMBL" id="KAF9622489.1"/>
    </source>
</evidence>
<evidence type="ECO:0000313" key="2">
    <source>
        <dbReference type="Proteomes" id="UP000631114"/>
    </source>
</evidence>
<protein>
    <submittedName>
        <fullName evidence="1">Uncharacterized protein</fullName>
    </submittedName>
</protein>
<gene>
    <name evidence="1" type="ORF">IFM89_031893</name>
</gene>
<dbReference type="GO" id="GO:0015020">
    <property type="term" value="F:glucuronosyltransferase activity"/>
    <property type="evidence" value="ECO:0007669"/>
    <property type="project" value="InterPro"/>
</dbReference>
<dbReference type="PANTHER" id="PTHR45719:SF5">
    <property type="entry name" value="BETA-GLUCURONOSYLTRANSFERASE GLCAT14B-LIKE"/>
    <property type="match status" value="1"/>
</dbReference>
<comment type="caution">
    <text evidence="1">The sequence shown here is derived from an EMBL/GenBank/DDBJ whole genome shotgun (WGS) entry which is preliminary data.</text>
</comment>
<dbReference type="Proteomes" id="UP000631114">
    <property type="component" value="Unassembled WGS sequence"/>
</dbReference>